<proteinExistence type="predicted"/>
<protein>
    <submittedName>
        <fullName evidence="1">Uncharacterized protein</fullName>
    </submittedName>
</protein>
<dbReference type="EMBL" id="UINC01134204">
    <property type="protein sequence ID" value="SVD17602.1"/>
    <property type="molecule type" value="Genomic_DNA"/>
</dbReference>
<sequence>MKKRFEIEFQKHEPYRIKWLSDEKRLSEYKISLDLLTFFDENNEDDIELFPIKQSLQFSIRDMGNNIFDILLGGTIELDFADEILDKLKKVDFSVDYSLDLIDENGEYAEIDDHYEFVENYNRELIPIED</sequence>
<gene>
    <name evidence="1" type="ORF">METZ01_LOCUS370456</name>
</gene>
<accession>A0A382T720</accession>
<name>A0A382T720_9ZZZZ</name>
<evidence type="ECO:0000313" key="1">
    <source>
        <dbReference type="EMBL" id="SVD17602.1"/>
    </source>
</evidence>
<dbReference type="AlphaFoldDB" id="A0A382T720"/>
<reference evidence="1" key="1">
    <citation type="submission" date="2018-05" db="EMBL/GenBank/DDBJ databases">
        <authorList>
            <person name="Lanie J.A."/>
            <person name="Ng W.-L."/>
            <person name="Kazmierczak K.M."/>
            <person name="Andrzejewski T.M."/>
            <person name="Davidsen T.M."/>
            <person name="Wayne K.J."/>
            <person name="Tettelin H."/>
            <person name="Glass J.I."/>
            <person name="Rusch D."/>
            <person name="Podicherti R."/>
            <person name="Tsui H.-C.T."/>
            <person name="Winkler M.E."/>
        </authorList>
    </citation>
    <scope>NUCLEOTIDE SEQUENCE</scope>
</reference>
<organism evidence="1">
    <name type="scientific">marine metagenome</name>
    <dbReference type="NCBI Taxonomy" id="408172"/>
    <lineage>
        <taxon>unclassified sequences</taxon>
        <taxon>metagenomes</taxon>
        <taxon>ecological metagenomes</taxon>
    </lineage>
</organism>